<dbReference type="Pfam" id="PF09344">
    <property type="entry name" value="Cas_CT1975"/>
    <property type="match status" value="1"/>
</dbReference>
<gene>
    <name evidence="1" type="primary">cas7e</name>
    <name evidence="1" type="ORF">J4H92_01080</name>
</gene>
<name>A0A939SAL7_9MICO</name>
<reference evidence="1" key="1">
    <citation type="submission" date="2021-03" db="EMBL/GenBank/DDBJ databases">
        <title>Leucobacter chromiisoli sp. nov., isolated from chromium-containing soil of chemical plant.</title>
        <authorList>
            <person name="Xu Z."/>
        </authorList>
    </citation>
    <scope>NUCLEOTIDE SEQUENCE</scope>
    <source>
        <strain evidence="1">S27</strain>
    </source>
</reference>
<dbReference type="EMBL" id="JAGDYM010000002">
    <property type="protein sequence ID" value="MBO1900538.1"/>
    <property type="molecule type" value="Genomic_DNA"/>
</dbReference>
<protein>
    <submittedName>
        <fullName evidence="1">Type I-E CRISPR-associated protein Cas7/Cse4/CasC</fullName>
    </submittedName>
</protein>
<dbReference type="AlphaFoldDB" id="A0A939SAL7"/>
<dbReference type="RefSeq" id="WP_208095173.1">
    <property type="nucleotide sequence ID" value="NZ_JAGDYM010000002.1"/>
</dbReference>
<dbReference type="InterPro" id="IPR010148">
    <property type="entry name" value="CRISPR-assoc_prot_CT1975"/>
</dbReference>
<keyword evidence="2" id="KW-1185">Reference proteome</keyword>
<evidence type="ECO:0000313" key="1">
    <source>
        <dbReference type="EMBL" id="MBO1900538.1"/>
    </source>
</evidence>
<dbReference type="NCBIfam" id="TIGR01869">
    <property type="entry name" value="casC_Cse4"/>
    <property type="match status" value="1"/>
</dbReference>
<organism evidence="1 2">
    <name type="scientific">Leucobacter weissii</name>
    <dbReference type="NCBI Taxonomy" id="1983706"/>
    <lineage>
        <taxon>Bacteria</taxon>
        <taxon>Bacillati</taxon>
        <taxon>Actinomycetota</taxon>
        <taxon>Actinomycetes</taxon>
        <taxon>Micrococcales</taxon>
        <taxon>Microbacteriaceae</taxon>
        <taxon>Leucobacter</taxon>
    </lineage>
</organism>
<evidence type="ECO:0000313" key="2">
    <source>
        <dbReference type="Proteomes" id="UP000664382"/>
    </source>
</evidence>
<comment type="caution">
    <text evidence="1">The sequence shown here is derived from an EMBL/GenBank/DDBJ whole genome shotgun (WGS) entry which is preliminary data.</text>
</comment>
<dbReference type="Proteomes" id="UP000664382">
    <property type="component" value="Unassembled WGS sequence"/>
</dbReference>
<accession>A0A939SAL7</accession>
<sequence length="374" mass="40660">MSIFIDLHALHTVPPSNINRDDTGAPKTAFYGGVQRHRVSSQAWKRAIRKVFPDYLDADALGERTRRVGELVLKRAQAIEPNVDIAELEKSLVASFAQFKWKLEAPKTKEETEENAYPYVRSSYLAFFSTRQIEKLARALLALEPGGKIPKKELEAILDTEQSVDIALFGRMIADAPDFNVDAAAQVAHAISVHESTSEHDYYTAVDDVIESSEEETGAGMIGTIEFASSTLYRYATVHLDGLAENLGDATAAKQAAIAFAQAFITSQPTGKQNTFANQTLPELVLISVRTDRPISYVNAFEEPIVSDSGRRKAAAEKLVDEVRAVERGYGLTAKHTFVIGVGETASVAAELGEAVPFTEIADRLGAALTAAGE</sequence>
<proteinExistence type="predicted"/>